<dbReference type="SUPFAM" id="SSF141868">
    <property type="entry name" value="EAL domain-like"/>
    <property type="match status" value="1"/>
</dbReference>
<dbReference type="EMBL" id="FNKD01000002">
    <property type="protein sequence ID" value="SDQ56492.1"/>
    <property type="molecule type" value="Genomic_DNA"/>
</dbReference>
<name>A0A1H1BX36_9BACI</name>
<dbReference type="SMART" id="SM00052">
    <property type="entry name" value="EAL"/>
    <property type="match status" value="1"/>
</dbReference>
<dbReference type="STRING" id="553311.SAMN05216231_1959"/>
<dbReference type="PANTHER" id="PTHR33121:SF71">
    <property type="entry name" value="OXYGEN SENSOR PROTEIN DOSP"/>
    <property type="match status" value="1"/>
</dbReference>
<sequence length="221" mass="25261">MEALLRWNPSFGAVSPDEFIPISEETGLILPIGEWVLREACRQIKKWEKQKLPKVMVSVNVSARQFKDRNFPLKVRGIIKEENINPNDLEIEITESVMLDVEGASQIIQRLKELGLKVAIDDFGTGYSSLNVMKSVEIDTLKIDKSMIYDVSENDRMLSMLTAIIRLGKDLNTQVIIEGVETKEQSELLKEYSVIGQGYFYSPPLSPEQVWNKQWNNRVSK</sequence>
<dbReference type="GO" id="GO:0071111">
    <property type="term" value="F:cyclic-guanylate-specific phosphodiesterase activity"/>
    <property type="evidence" value="ECO:0007669"/>
    <property type="project" value="InterPro"/>
</dbReference>
<feature type="domain" description="EAL" evidence="1">
    <location>
        <begin position="1"/>
        <end position="218"/>
    </location>
</feature>
<dbReference type="Gene3D" id="3.20.20.450">
    <property type="entry name" value="EAL domain"/>
    <property type="match status" value="1"/>
</dbReference>
<dbReference type="PANTHER" id="PTHR33121">
    <property type="entry name" value="CYCLIC DI-GMP PHOSPHODIESTERASE PDEF"/>
    <property type="match status" value="1"/>
</dbReference>
<dbReference type="PROSITE" id="PS50883">
    <property type="entry name" value="EAL"/>
    <property type="match status" value="1"/>
</dbReference>
<evidence type="ECO:0000313" key="3">
    <source>
        <dbReference type="Proteomes" id="UP000199444"/>
    </source>
</evidence>
<dbReference type="AlphaFoldDB" id="A0A1H1BX36"/>
<reference evidence="2 3" key="1">
    <citation type="submission" date="2016-10" db="EMBL/GenBank/DDBJ databases">
        <authorList>
            <person name="de Groot N.N."/>
        </authorList>
    </citation>
    <scope>NUCLEOTIDE SEQUENCE [LARGE SCALE GENOMIC DNA]</scope>
    <source>
        <strain evidence="2 3">CGMCC 1.10449</strain>
    </source>
</reference>
<proteinExistence type="predicted"/>
<gene>
    <name evidence="2" type="ORF">SAMN05216231_1959</name>
</gene>
<protein>
    <submittedName>
        <fullName evidence="2">EAL domain, c-di-GMP-specific phosphodiesterase class I (Or its enzymatically inactive variant)</fullName>
    </submittedName>
</protein>
<keyword evidence="3" id="KW-1185">Reference proteome</keyword>
<dbReference type="InterPro" id="IPR001633">
    <property type="entry name" value="EAL_dom"/>
</dbReference>
<dbReference type="Proteomes" id="UP000199444">
    <property type="component" value="Unassembled WGS sequence"/>
</dbReference>
<dbReference type="CDD" id="cd01948">
    <property type="entry name" value="EAL"/>
    <property type="match status" value="1"/>
</dbReference>
<dbReference type="RefSeq" id="WP_092492788.1">
    <property type="nucleotide sequence ID" value="NZ_FNKD01000002.1"/>
</dbReference>
<accession>A0A1H1BX36</accession>
<organism evidence="2 3">
    <name type="scientific">Virgibacillus salinus</name>
    <dbReference type="NCBI Taxonomy" id="553311"/>
    <lineage>
        <taxon>Bacteria</taxon>
        <taxon>Bacillati</taxon>
        <taxon>Bacillota</taxon>
        <taxon>Bacilli</taxon>
        <taxon>Bacillales</taxon>
        <taxon>Bacillaceae</taxon>
        <taxon>Virgibacillus</taxon>
    </lineage>
</organism>
<dbReference type="InterPro" id="IPR035919">
    <property type="entry name" value="EAL_sf"/>
</dbReference>
<evidence type="ECO:0000313" key="2">
    <source>
        <dbReference type="EMBL" id="SDQ56492.1"/>
    </source>
</evidence>
<evidence type="ECO:0000259" key="1">
    <source>
        <dbReference type="PROSITE" id="PS50883"/>
    </source>
</evidence>
<dbReference type="InterPro" id="IPR050706">
    <property type="entry name" value="Cyclic-di-GMP_PDE-like"/>
</dbReference>
<dbReference type="Pfam" id="PF00563">
    <property type="entry name" value="EAL"/>
    <property type="match status" value="1"/>
</dbReference>